<gene>
    <name evidence="4" type="ORF">NG895_15470</name>
</gene>
<dbReference type="SUPFAM" id="SSF56796">
    <property type="entry name" value="Dehydroquinate synthase-like"/>
    <property type="match status" value="1"/>
</dbReference>
<dbReference type="Proteomes" id="UP001155241">
    <property type="component" value="Unassembled WGS sequence"/>
</dbReference>
<name>A0A9X2JGS5_9BACT</name>
<dbReference type="Pfam" id="PF00465">
    <property type="entry name" value="Fe-ADH"/>
    <property type="match status" value="1"/>
</dbReference>
<dbReference type="GO" id="GO:0004022">
    <property type="term" value="F:alcohol dehydrogenase (NAD+) activity"/>
    <property type="evidence" value="ECO:0007669"/>
    <property type="project" value="UniProtKB-EC"/>
</dbReference>
<feature type="domain" description="Fe-containing alcohol dehydrogenase-like C-terminal" evidence="3">
    <location>
        <begin position="195"/>
        <end position="381"/>
    </location>
</feature>
<dbReference type="PANTHER" id="PTHR11496:SF103">
    <property type="entry name" value="DEHYDROGENASE, PUTATIVE-RELATED"/>
    <property type="match status" value="1"/>
</dbReference>
<dbReference type="Gene3D" id="1.20.1090.10">
    <property type="entry name" value="Dehydroquinate synthase-like - alpha domain"/>
    <property type="match status" value="1"/>
</dbReference>
<dbReference type="InterPro" id="IPR039697">
    <property type="entry name" value="Alcohol_dehydrogenase_Fe"/>
</dbReference>
<organism evidence="4 5">
    <name type="scientific">Aeoliella straminimaris</name>
    <dbReference type="NCBI Taxonomy" id="2954799"/>
    <lineage>
        <taxon>Bacteria</taxon>
        <taxon>Pseudomonadati</taxon>
        <taxon>Planctomycetota</taxon>
        <taxon>Planctomycetia</taxon>
        <taxon>Pirellulales</taxon>
        <taxon>Lacipirellulaceae</taxon>
        <taxon>Aeoliella</taxon>
    </lineage>
</organism>
<dbReference type="InterPro" id="IPR001670">
    <property type="entry name" value="ADH_Fe/GldA"/>
</dbReference>
<dbReference type="RefSeq" id="WP_252853426.1">
    <property type="nucleotide sequence ID" value="NZ_JAMXLR010000055.1"/>
</dbReference>
<evidence type="ECO:0000313" key="5">
    <source>
        <dbReference type="Proteomes" id="UP001155241"/>
    </source>
</evidence>
<dbReference type="Pfam" id="PF25137">
    <property type="entry name" value="ADH_Fe_C"/>
    <property type="match status" value="1"/>
</dbReference>
<proteinExistence type="predicted"/>
<dbReference type="InterPro" id="IPR056798">
    <property type="entry name" value="ADH_Fe_C"/>
</dbReference>
<keyword evidence="1 4" id="KW-0560">Oxidoreductase</keyword>
<evidence type="ECO:0000259" key="2">
    <source>
        <dbReference type="Pfam" id="PF00465"/>
    </source>
</evidence>
<reference evidence="4" key="1">
    <citation type="submission" date="2022-06" db="EMBL/GenBank/DDBJ databases">
        <title>Aeoliella straminimaris, a novel planctomycete from sediments.</title>
        <authorList>
            <person name="Vitorino I.R."/>
            <person name="Lage O.M."/>
        </authorList>
    </citation>
    <scope>NUCLEOTIDE SEQUENCE</scope>
    <source>
        <strain evidence="4">ICT_H6.2</strain>
    </source>
</reference>
<sequence length="393" mass="41193">MLISTEVRRCQELLERLSLDSTVFGAAVCGALPGCLERLKVVRPLLFRDPLAVQASGISDKLCNVLSVDESAEVVDVKKTLEPAAIDEIAGRLQQGAYDCVVAVGGGATIDAAKLVSLAASNACCIVDLLDGTPKPNRYPIIAAPTTAGSGSEATHFAVLYVGQEKHSVADPSLRPRLAVVDPALSATAPERVAVAAGLDVLCQSIESLWAQQAGERSSACASEALRLVVPNLKPATIDGDPPAQTGLAMASHLAGHAIDRSFTTICHALSYYLTSHFGIPHGVAAAATLPAAVLFNHGSAPGADRWFRELGSVFNCDDVQGIASGLVQLIRSVGAAASISELDLPAEYDAAEHAASINIERLKNNPRESSLEDVRRILRTEFDTEGIGRNFA</sequence>
<comment type="caution">
    <text evidence="4">The sequence shown here is derived from an EMBL/GenBank/DDBJ whole genome shotgun (WGS) entry which is preliminary data.</text>
</comment>
<evidence type="ECO:0000256" key="1">
    <source>
        <dbReference type="ARBA" id="ARBA00023002"/>
    </source>
</evidence>
<feature type="domain" description="Alcohol dehydrogenase iron-type/glycerol dehydrogenase GldA" evidence="2">
    <location>
        <begin position="22"/>
        <end position="183"/>
    </location>
</feature>
<dbReference type="EMBL" id="JAMXLR010000055">
    <property type="protein sequence ID" value="MCO6045310.1"/>
    <property type="molecule type" value="Genomic_DNA"/>
</dbReference>
<dbReference type="EC" id="1.1.1.1" evidence="4"/>
<dbReference type="PANTHER" id="PTHR11496">
    <property type="entry name" value="ALCOHOL DEHYDROGENASE"/>
    <property type="match status" value="1"/>
</dbReference>
<evidence type="ECO:0000259" key="3">
    <source>
        <dbReference type="Pfam" id="PF25137"/>
    </source>
</evidence>
<dbReference type="GO" id="GO:0046872">
    <property type="term" value="F:metal ion binding"/>
    <property type="evidence" value="ECO:0007669"/>
    <property type="project" value="InterPro"/>
</dbReference>
<protein>
    <submittedName>
        <fullName evidence="4">Iron-containing alcohol dehydrogenase</fullName>
        <ecNumber evidence="4">1.1.1.1</ecNumber>
    </submittedName>
</protein>
<dbReference type="Gene3D" id="3.40.50.1970">
    <property type="match status" value="1"/>
</dbReference>
<accession>A0A9X2JGS5</accession>
<dbReference type="AlphaFoldDB" id="A0A9X2JGS5"/>
<evidence type="ECO:0000313" key="4">
    <source>
        <dbReference type="EMBL" id="MCO6045310.1"/>
    </source>
</evidence>
<keyword evidence="5" id="KW-1185">Reference proteome</keyword>